<comment type="caution">
    <text evidence="7">The sequence shown here is derived from an EMBL/GenBank/DDBJ whole genome shotgun (WGS) entry which is preliminary data.</text>
</comment>
<feature type="transmembrane region" description="Helical" evidence="6">
    <location>
        <begin position="15"/>
        <end position="34"/>
    </location>
</feature>
<keyword evidence="3 6" id="KW-1133">Transmembrane helix</keyword>
<dbReference type="Pfam" id="PF08592">
    <property type="entry name" value="Anthrone_oxy"/>
    <property type="match status" value="1"/>
</dbReference>
<protein>
    <submittedName>
        <fullName evidence="7">Uncharacterized protein</fullName>
    </submittedName>
</protein>
<comment type="subcellular location">
    <subcellularLocation>
        <location evidence="1">Membrane</location>
        <topology evidence="1">Multi-pass membrane protein</topology>
    </subcellularLocation>
</comment>
<keyword evidence="8" id="KW-1185">Reference proteome</keyword>
<comment type="similarity">
    <text evidence="5">Belongs to the anthrone oxygenase family.</text>
</comment>
<dbReference type="GO" id="GO:0016020">
    <property type="term" value="C:membrane"/>
    <property type="evidence" value="ECO:0007669"/>
    <property type="project" value="UniProtKB-SubCell"/>
</dbReference>
<name>A0AAV9JMZ9_9PEZI</name>
<evidence type="ECO:0000256" key="2">
    <source>
        <dbReference type="ARBA" id="ARBA00022692"/>
    </source>
</evidence>
<sequence length="146" mass="16378">MAKQWLHGYQYGPLWVPPLIAPATAANALLAYLAETPMQRWMYVAAALSIFSILPITFLYMEPGINGAAKWKVQTLLKDEGFVMRDTTVYFPSAHRHGSTRASRAWAEKTDMRELILFWRRVNNVRWVIAGLAAAASGYATFSGLV</sequence>
<keyword evidence="4 6" id="KW-0472">Membrane</keyword>
<evidence type="ECO:0000256" key="3">
    <source>
        <dbReference type="ARBA" id="ARBA00022989"/>
    </source>
</evidence>
<organism evidence="7 8">
    <name type="scientific">Oleoguttula mirabilis</name>
    <dbReference type="NCBI Taxonomy" id="1507867"/>
    <lineage>
        <taxon>Eukaryota</taxon>
        <taxon>Fungi</taxon>
        <taxon>Dikarya</taxon>
        <taxon>Ascomycota</taxon>
        <taxon>Pezizomycotina</taxon>
        <taxon>Dothideomycetes</taxon>
        <taxon>Dothideomycetidae</taxon>
        <taxon>Mycosphaerellales</taxon>
        <taxon>Teratosphaeriaceae</taxon>
        <taxon>Oleoguttula</taxon>
    </lineage>
</organism>
<reference evidence="7 8" key="1">
    <citation type="submission" date="2021-11" db="EMBL/GenBank/DDBJ databases">
        <title>Black yeast isolated from Biological Soil Crust.</title>
        <authorList>
            <person name="Kurbessoian T."/>
        </authorList>
    </citation>
    <scope>NUCLEOTIDE SEQUENCE [LARGE SCALE GENOMIC DNA]</scope>
    <source>
        <strain evidence="7 8">CCFEE 5522</strain>
    </source>
</reference>
<keyword evidence="2 6" id="KW-0812">Transmembrane</keyword>
<dbReference type="PANTHER" id="PTHR35042:SF1">
    <property type="entry name" value="DUF1772-DOMAIN-CONTAINING PROTEIN"/>
    <property type="match status" value="1"/>
</dbReference>
<evidence type="ECO:0000256" key="5">
    <source>
        <dbReference type="ARBA" id="ARBA00034313"/>
    </source>
</evidence>
<evidence type="ECO:0000256" key="1">
    <source>
        <dbReference type="ARBA" id="ARBA00004141"/>
    </source>
</evidence>
<proteinExistence type="inferred from homology"/>
<feature type="transmembrane region" description="Helical" evidence="6">
    <location>
        <begin position="41"/>
        <end position="61"/>
    </location>
</feature>
<evidence type="ECO:0000256" key="6">
    <source>
        <dbReference type="SAM" id="Phobius"/>
    </source>
</evidence>
<gene>
    <name evidence="7" type="ORF">LTR36_002130</name>
</gene>
<dbReference type="AlphaFoldDB" id="A0AAV9JMZ9"/>
<evidence type="ECO:0000256" key="4">
    <source>
        <dbReference type="ARBA" id="ARBA00023136"/>
    </source>
</evidence>
<dbReference type="Proteomes" id="UP001324427">
    <property type="component" value="Unassembled WGS sequence"/>
</dbReference>
<accession>A0AAV9JMZ9</accession>
<dbReference type="PANTHER" id="PTHR35042">
    <property type="entry name" value="ANTHRONE OXYGENASE ENCC"/>
    <property type="match status" value="1"/>
</dbReference>
<dbReference type="InterPro" id="IPR013901">
    <property type="entry name" value="Anthrone_oxy"/>
</dbReference>
<dbReference type="EMBL" id="JAVFHQ010000015">
    <property type="protein sequence ID" value="KAK4546453.1"/>
    <property type="molecule type" value="Genomic_DNA"/>
</dbReference>
<evidence type="ECO:0000313" key="8">
    <source>
        <dbReference type="Proteomes" id="UP001324427"/>
    </source>
</evidence>
<evidence type="ECO:0000313" key="7">
    <source>
        <dbReference type="EMBL" id="KAK4546453.1"/>
    </source>
</evidence>